<sequence length="325" mass="38020">MEQFTIFDFEKLYGKDHLVIAKAFNLDEQPFTYPHAYKKLIEVLLYHHAARHGQDTYLKTLQTYNEDVLDRFKNYIQMTSYLVPKLYDTFIAKLGRFPFTNDDFLIKDEYTNLFQNNNGKRMFKQESDLESVFTEAIADFEYTDLLDESRQKFTIKNQLKLSNGTVDILVANDNRAIIFELKKGAAKRKDLYQVFDYSISKELKDVAVECVLLAKEFSEDAIELANILGISCISYQIGYSHSDPYFLLLISKENDVPKNQVFNRYIDEAYEGLDVFDGYVVLSEFIHPKFDGSLKDFYFKKVDELNAEIRLINKLIQRSKQSLPV</sequence>
<proteinExistence type="predicted"/>
<dbReference type="GO" id="GO:0003676">
    <property type="term" value="F:nucleic acid binding"/>
    <property type="evidence" value="ECO:0007669"/>
    <property type="project" value="InterPro"/>
</dbReference>
<evidence type="ECO:0000313" key="2">
    <source>
        <dbReference type="Proteomes" id="UP000075455"/>
    </source>
</evidence>
<evidence type="ECO:0000313" key="1">
    <source>
        <dbReference type="EMBL" id="KYD12404.1"/>
    </source>
</evidence>
<dbReference type="AlphaFoldDB" id="A0A150LJI1"/>
<accession>A0A150LJI1</accession>
<protein>
    <submittedName>
        <fullName evidence="1">Uncharacterized protein</fullName>
    </submittedName>
</protein>
<name>A0A150LJI1_9BACL</name>
<reference evidence="1 2" key="1">
    <citation type="submission" date="2016-01" db="EMBL/GenBank/DDBJ databases">
        <title>Draft Genome Sequences of Seven Thermophilic Sporeformers Isolated from Foods.</title>
        <authorList>
            <person name="Berendsen E.M."/>
            <person name="Wells-Bennik M.H."/>
            <person name="Krawcyk A.O."/>
            <person name="De Jong A."/>
            <person name="Holsappel S."/>
            <person name="Eijlander R.T."/>
            <person name="Kuipers O.P."/>
        </authorList>
    </citation>
    <scope>NUCLEOTIDE SEQUENCE [LARGE SCALE GENOMIC DNA]</scope>
    <source>
        <strain evidence="1 2">B4119</strain>
    </source>
</reference>
<gene>
    <name evidence="1" type="ORF">B4119_2910</name>
</gene>
<dbReference type="Proteomes" id="UP000075455">
    <property type="component" value="Unassembled WGS sequence"/>
</dbReference>
<dbReference type="Gene3D" id="3.40.1350.10">
    <property type="match status" value="1"/>
</dbReference>
<organism evidence="1 2">
    <name type="scientific">Saccharococcus caldoxylosilyticus</name>
    <dbReference type="NCBI Taxonomy" id="81408"/>
    <lineage>
        <taxon>Bacteria</taxon>
        <taxon>Bacillati</taxon>
        <taxon>Bacillota</taxon>
        <taxon>Bacilli</taxon>
        <taxon>Bacillales</taxon>
        <taxon>Anoxybacillaceae</taxon>
        <taxon>Saccharococcus</taxon>
    </lineage>
</organism>
<dbReference type="RefSeq" id="WP_061579666.1">
    <property type="nucleotide sequence ID" value="NZ_LQYS01000062.1"/>
</dbReference>
<dbReference type="InterPro" id="IPR011856">
    <property type="entry name" value="tRNA_endonuc-like_dom_sf"/>
</dbReference>
<comment type="caution">
    <text evidence="1">The sequence shown here is derived from an EMBL/GenBank/DDBJ whole genome shotgun (WGS) entry which is preliminary data.</text>
</comment>
<dbReference type="EMBL" id="LQYS01000062">
    <property type="protein sequence ID" value="KYD12404.1"/>
    <property type="molecule type" value="Genomic_DNA"/>
</dbReference>
<dbReference type="STRING" id="81408.B4119_2910"/>
<dbReference type="PATRIC" id="fig|81408.3.peg.4096"/>